<dbReference type="AlphaFoldDB" id="A0A0G1UBL1"/>
<sequence length="451" mass="50176">MRLTFCGGAQAVTGANYLLETSNGKIMIDCGMFQGSHYFEKQNFEKFPYKPEEISAVFVTHPHVDHIGRLPQLQKAGFQGRVFSTPPAKDAAELLLLDAEHILREEAIDRGHKPPYEVGDVTRLMGFWQKISYHEKVKVGDFEVELYNSGHVLGAASILVKAEGKTIAFSGDLGNMPTPFIRPTEYIPRADYALIESAYGSRVHEKSPNRKDLLEDFVEEIVGSGGVLMIPAFALERTQSLIFELNELVENKRIPRAPVYIDSPLAIKLTAVYQKYSDNPLYFRPEAIEQMRQGDGFFNFPGLHMTLTTEQSKEINNVPPPKIIIAGSGMSNAGRILHHEVRYIPDPKSALLIVGFQGQGSLGRQILDGAKTVKILGQTVPVRCKIRSFGGYSAHADQPQLLKWVEMMRGSLRKIFVVQGEPTESLSLAQRIRDDLAVEAEIPKVGESVVL</sequence>
<protein>
    <submittedName>
        <fullName evidence="4">Metallo-beta-lactamase family protein</fullName>
    </submittedName>
</protein>
<keyword evidence="1" id="KW-0378">Hydrolase</keyword>
<comment type="caution">
    <text evidence="4">The sequence shown here is derived from an EMBL/GenBank/DDBJ whole genome shotgun (WGS) entry which is preliminary data.</text>
</comment>
<dbReference type="InterPro" id="IPR022712">
    <property type="entry name" value="Beta_Casp"/>
</dbReference>
<dbReference type="InterPro" id="IPR011108">
    <property type="entry name" value="RMMBL"/>
</dbReference>
<dbReference type="Pfam" id="PF00753">
    <property type="entry name" value="Lactamase_B"/>
    <property type="match status" value="1"/>
</dbReference>
<gene>
    <name evidence="4" type="ORF">UY23_C0001G0157</name>
</gene>
<organism evidence="4 5">
    <name type="scientific">Candidatus Jorgensenbacteria bacterium GW2011_GWA1_48_11</name>
    <dbReference type="NCBI Taxonomy" id="1618660"/>
    <lineage>
        <taxon>Bacteria</taxon>
        <taxon>Candidatus Joergenseniibacteriota</taxon>
    </lineage>
</organism>
<dbReference type="GO" id="GO:0004521">
    <property type="term" value="F:RNA endonuclease activity"/>
    <property type="evidence" value="ECO:0007669"/>
    <property type="project" value="TreeGrafter"/>
</dbReference>
<evidence type="ECO:0000313" key="5">
    <source>
        <dbReference type="Proteomes" id="UP000034956"/>
    </source>
</evidence>
<dbReference type="InterPro" id="IPR050698">
    <property type="entry name" value="MBL"/>
</dbReference>
<evidence type="ECO:0000256" key="1">
    <source>
        <dbReference type="ARBA" id="ARBA00022801"/>
    </source>
</evidence>
<dbReference type="CDD" id="cd16295">
    <property type="entry name" value="TTHA0252-CPSF-like_MBL-fold"/>
    <property type="match status" value="1"/>
</dbReference>
<name>A0A0G1UBL1_9BACT</name>
<proteinExistence type="predicted"/>
<dbReference type="SMART" id="SM00849">
    <property type="entry name" value="Lactamase_B"/>
    <property type="match status" value="1"/>
</dbReference>
<dbReference type="GO" id="GO:0016787">
    <property type="term" value="F:hydrolase activity"/>
    <property type="evidence" value="ECO:0007669"/>
    <property type="project" value="UniProtKB-KW"/>
</dbReference>
<evidence type="ECO:0000313" key="4">
    <source>
        <dbReference type="EMBL" id="KKU91551.1"/>
    </source>
</evidence>
<evidence type="ECO:0000259" key="3">
    <source>
        <dbReference type="SMART" id="SM01027"/>
    </source>
</evidence>
<dbReference type="Pfam" id="PF10996">
    <property type="entry name" value="Beta-Casp"/>
    <property type="match status" value="1"/>
</dbReference>
<dbReference type="EMBL" id="LCPF01000001">
    <property type="protein sequence ID" value="KKU91551.1"/>
    <property type="molecule type" value="Genomic_DNA"/>
</dbReference>
<dbReference type="Gene3D" id="3.40.50.10890">
    <property type="match status" value="1"/>
</dbReference>
<accession>A0A0G1UBL1</accession>
<dbReference type="PANTHER" id="PTHR11203:SF37">
    <property type="entry name" value="INTEGRATOR COMPLEX SUBUNIT 11"/>
    <property type="match status" value="1"/>
</dbReference>
<reference evidence="4 5" key="1">
    <citation type="journal article" date="2015" name="Nature">
        <title>rRNA introns, odd ribosomes, and small enigmatic genomes across a large radiation of phyla.</title>
        <authorList>
            <person name="Brown C.T."/>
            <person name="Hug L.A."/>
            <person name="Thomas B.C."/>
            <person name="Sharon I."/>
            <person name="Castelle C.J."/>
            <person name="Singh A."/>
            <person name="Wilkins M.J."/>
            <person name="Williams K.H."/>
            <person name="Banfield J.F."/>
        </authorList>
    </citation>
    <scope>NUCLEOTIDE SEQUENCE [LARGE SCALE GENOMIC DNA]</scope>
</reference>
<dbReference type="SMART" id="SM01027">
    <property type="entry name" value="Beta-Casp"/>
    <property type="match status" value="1"/>
</dbReference>
<dbReference type="Gene3D" id="3.60.15.10">
    <property type="entry name" value="Ribonuclease Z/Hydroxyacylglutathione hydrolase-like"/>
    <property type="match status" value="1"/>
</dbReference>
<dbReference type="PATRIC" id="fig|1618660.3.peg.162"/>
<dbReference type="Pfam" id="PF07521">
    <property type="entry name" value="RMMBL"/>
    <property type="match status" value="1"/>
</dbReference>
<dbReference type="PANTHER" id="PTHR11203">
    <property type="entry name" value="CLEAVAGE AND POLYADENYLATION SPECIFICITY FACTOR FAMILY MEMBER"/>
    <property type="match status" value="1"/>
</dbReference>
<dbReference type="InterPro" id="IPR001279">
    <property type="entry name" value="Metallo-B-lactamas"/>
</dbReference>
<dbReference type="SUPFAM" id="SSF56281">
    <property type="entry name" value="Metallo-hydrolase/oxidoreductase"/>
    <property type="match status" value="1"/>
</dbReference>
<dbReference type="InterPro" id="IPR036866">
    <property type="entry name" value="RibonucZ/Hydroxyglut_hydro"/>
</dbReference>
<feature type="domain" description="Metallo-beta-lactamase" evidence="2">
    <location>
        <begin position="13"/>
        <end position="225"/>
    </location>
</feature>
<dbReference type="Proteomes" id="UP000034956">
    <property type="component" value="Unassembled WGS sequence"/>
</dbReference>
<feature type="domain" description="Beta-Casp" evidence="3">
    <location>
        <begin position="238"/>
        <end position="366"/>
    </location>
</feature>
<evidence type="ECO:0000259" key="2">
    <source>
        <dbReference type="SMART" id="SM00849"/>
    </source>
</evidence>